<dbReference type="SMART" id="SM01008">
    <property type="entry name" value="Ald_Xan_dh_C"/>
    <property type="match status" value="1"/>
</dbReference>
<dbReference type="EC" id="1.17.1.4" evidence="4"/>
<dbReference type="SUPFAM" id="SSF56003">
    <property type="entry name" value="Molybdenum cofactor-binding domain"/>
    <property type="match status" value="1"/>
</dbReference>
<organism evidence="4 5">
    <name type="scientific">Saccharopolyspora hordei</name>
    <dbReference type="NCBI Taxonomy" id="1838"/>
    <lineage>
        <taxon>Bacteria</taxon>
        <taxon>Bacillati</taxon>
        <taxon>Actinomycetota</taxon>
        <taxon>Actinomycetes</taxon>
        <taxon>Pseudonocardiales</taxon>
        <taxon>Pseudonocardiaceae</taxon>
        <taxon>Saccharopolyspora</taxon>
    </lineage>
</organism>
<keyword evidence="1" id="KW-0500">Molybdenum</keyword>
<dbReference type="Gene3D" id="3.90.1170.50">
    <property type="entry name" value="Aldehyde oxidase/xanthine dehydrogenase, a/b hammerhead"/>
    <property type="match status" value="1"/>
</dbReference>
<dbReference type="InterPro" id="IPR036856">
    <property type="entry name" value="Ald_Oxase/Xan_DH_a/b_sf"/>
</dbReference>
<dbReference type="EMBL" id="JACCFJ010000001">
    <property type="protein sequence ID" value="NYI85236.1"/>
    <property type="molecule type" value="Genomic_DNA"/>
</dbReference>
<dbReference type="Pfam" id="PF20256">
    <property type="entry name" value="MoCoBD_2"/>
    <property type="match status" value="2"/>
</dbReference>
<feature type="domain" description="Aldehyde oxidase/xanthine dehydrogenase a/b hammerhead" evidence="3">
    <location>
        <begin position="23"/>
        <end position="127"/>
    </location>
</feature>
<keyword evidence="5" id="KW-1185">Reference proteome</keyword>
<sequence>MTATTTRAIGAPVDRLEGAEKVRGTALYAAEHPVDRPLHAHLLQAEIPLGRITGIDTSEAMAEPGVAGVLTHLNAPHLVPEQDAELTILQTPEVAFRDQIIGAVLAESPEAARRAAHLVHVDYEQREHDVDLHPARPDLVRPELVNGGFQTDTSEGDVDAALTSAAVTLDEVYTTPQEHNNPLEPHATIAVWTDGDLTLYDSTQGVHWVRDSIATIFGLDRERIHVVCPHTGGGFGCKGLPHAHVVLAAMAARQVAPRPVKLVLTRQQMFTVVGYRTGTLQRVRLGADPSGHLTAISHDAVSQTSRIKEFVEQTAVPTRTMYAAPNRRTTHRVAELDVPVPSWMRAPGECPGMFGLEVAMDEMAIACGLDPVEFRIRNEPDTDPDTGRPFSSRNLVACLREGAERFGWAQRDPRPRSTHDGRWLVGTGVAASTYPVLTMPGTHATIQARPDGRYRVLLGAADIGTGAWTALTQIAADALDVDISRVQLSIGDTDLPYASGAGGSTGITCWGSAIVDAARRLRDQLPEGEAVPDEGVEVTGALPDNPYAGQLAMHSFGAQFVEVRVHADTGEVRVPRMVGVFAAGRIVNPKTARSQLLGGMTMGLSMALHEHSVVDPRYGHVVNHDFAEYHIATNADVGEIEVRFVEEHDPYVNPMGTKGIGELGIVGTAAAIANAAHHATGVRVRDLPLTLDRFLTPELQVPAPRRGWGAQPGR</sequence>
<dbReference type="Pfam" id="PF01315">
    <property type="entry name" value="Ald_Xan_dh_C"/>
    <property type="match status" value="1"/>
</dbReference>
<accession>A0A853AN09</accession>
<evidence type="ECO:0000256" key="1">
    <source>
        <dbReference type="ARBA" id="ARBA00022505"/>
    </source>
</evidence>
<dbReference type="InterPro" id="IPR037165">
    <property type="entry name" value="AldOxase/xan_DH_Mopterin-bd_sf"/>
</dbReference>
<dbReference type="Gene3D" id="3.30.365.10">
    <property type="entry name" value="Aldehyde oxidase/xanthine dehydrogenase, molybdopterin binding domain"/>
    <property type="match status" value="4"/>
</dbReference>
<dbReference type="GO" id="GO:0004854">
    <property type="term" value="F:xanthine dehydrogenase activity"/>
    <property type="evidence" value="ECO:0007669"/>
    <property type="project" value="UniProtKB-EC"/>
</dbReference>
<reference evidence="4 5" key="1">
    <citation type="submission" date="2020-07" db="EMBL/GenBank/DDBJ databases">
        <title>Sequencing the genomes of 1000 actinobacteria strains.</title>
        <authorList>
            <person name="Klenk H.-P."/>
        </authorList>
    </citation>
    <scope>NUCLEOTIDE SEQUENCE [LARGE SCALE GENOMIC DNA]</scope>
    <source>
        <strain evidence="4 5">DSM 44065</strain>
    </source>
</reference>
<comment type="caution">
    <text evidence="4">The sequence shown here is derived from an EMBL/GenBank/DDBJ whole genome shotgun (WGS) entry which is preliminary data.</text>
</comment>
<name>A0A853AN09_9PSEU</name>
<dbReference type="InterPro" id="IPR046867">
    <property type="entry name" value="AldOxase/xan_DH_MoCoBD2"/>
</dbReference>
<protein>
    <submittedName>
        <fullName evidence="4">Xanthine dehydrogenase YagR molybdenum-binding subunit</fullName>
        <ecNumber evidence="4">1.17.1.4</ecNumber>
    </submittedName>
</protein>
<dbReference type="SUPFAM" id="SSF54665">
    <property type="entry name" value="CO dehydrogenase molybdoprotein N-domain-like"/>
    <property type="match status" value="1"/>
</dbReference>
<proteinExistence type="predicted"/>
<dbReference type="InterPro" id="IPR000674">
    <property type="entry name" value="Ald_Oxase/Xan_DH_a/b"/>
</dbReference>
<dbReference type="GO" id="GO:0005506">
    <property type="term" value="F:iron ion binding"/>
    <property type="evidence" value="ECO:0007669"/>
    <property type="project" value="InterPro"/>
</dbReference>
<dbReference type="Proteomes" id="UP000587002">
    <property type="component" value="Unassembled WGS sequence"/>
</dbReference>
<dbReference type="InterPro" id="IPR008274">
    <property type="entry name" value="AldOxase/xan_DH_MoCoBD1"/>
</dbReference>
<gene>
    <name evidence="4" type="ORF">HNR68_003866</name>
</gene>
<dbReference type="InterPro" id="IPR016208">
    <property type="entry name" value="Ald_Oxase/xanthine_DH-like"/>
</dbReference>
<evidence type="ECO:0000313" key="4">
    <source>
        <dbReference type="EMBL" id="NYI85236.1"/>
    </source>
</evidence>
<evidence type="ECO:0000313" key="5">
    <source>
        <dbReference type="Proteomes" id="UP000587002"/>
    </source>
</evidence>
<keyword evidence="2 4" id="KW-0560">Oxidoreductase</keyword>
<dbReference type="AlphaFoldDB" id="A0A853AN09"/>
<dbReference type="PANTHER" id="PTHR11908:SF132">
    <property type="entry name" value="ALDEHYDE OXIDASE 1-RELATED"/>
    <property type="match status" value="1"/>
</dbReference>
<evidence type="ECO:0000256" key="2">
    <source>
        <dbReference type="ARBA" id="ARBA00023002"/>
    </source>
</evidence>
<dbReference type="RefSeq" id="WP_179723105.1">
    <property type="nucleotide sequence ID" value="NZ_BAABFH010000001.1"/>
</dbReference>
<evidence type="ECO:0000259" key="3">
    <source>
        <dbReference type="SMART" id="SM01008"/>
    </source>
</evidence>
<dbReference type="PANTHER" id="PTHR11908">
    <property type="entry name" value="XANTHINE DEHYDROGENASE"/>
    <property type="match status" value="1"/>
</dbReference>
<dbReference type="Pfam" id="PF02738">
    <property type="entry name" value="MoCoBD_1"/>
    <property type="match status" value="1"/>
</dbReference>